<evidence type="ECO:0000313" key="3">
    <source>
        <dbReference type="Proteomes" id="UP000007013"/>
    </source>
</evidence>
<proteinExistence type="predicted"/>
<feature type="transmembrane region" description="Helical" evidence="1">
    <location>
        <begin position="72"/>
        <end position="89"/>
    </location>
</feature>
<dbReference type="OrthoDB" id="196183at2"/>
<dbReference type="STRING" id="452637.Oter_0827"/>
<dbReference type="AlphaFoldDB" id="B1ZVL8"/>
<keyword evidence="1" id="KW-0812">Transmembrane</keyword>
<organism evidence="2 3">
    <name type="scientific">Opitutus terrae (strain DSM 11246 / JCM 15787 / PB90-1)</name>
    <dbReference type="NCBI Taxonomy" id="452637"/>
    <lineage>
        <taxon>Bacteria</taxon>
        <taxon>Pseudomonadati</taxon>
        <taxon>Verrucomicrobiota</taxon>
        <taxon>Opitutia</taxon>
        <taxon>Opitutales</taxon>
        <taxon>Opitutaceae</taxon>
        <taxon>Opitutus</taxon>
    </lineage>
</organism>
<dbReference type="Proteomes" id="UP000007013">
    <property type="component" value="Chromosome"/>
</dbReference>
<name>B1ZVL8_OPITP</name>
<protein>
    <submittedName>
        <fullName evidence="2">Uncharacterized protein</fullName>
    </submittedName>
</protein>
<keyword evidence="1" id="KW-0472">Membrane</keyword>
<dbReference type="KEGG" id="ote:Oter_0827"/>
<dbReference type="RefSeq" id="WP_012373653.1">
    <property type="nucleotide sequence ID" value="NC_010571.1"/>
</dbReference>
<keyword evidence="1" id="KW-1133">Transmembrane helix</keyword>
<sequence length="91" mass="10145">MFHNLLQAVSGRPPPESSCRFIEEVRLVEQIRAPHPGVEKLILGCWLAIAGKCALVVWLIDKYHMGFSPLWVNAPTVGCGLICTALYFLHD</sequence>
<feature type="transmembrane region" description="Helical" evidence="1">
    <location>
        <begin position="41"/>
        <end position="60"/>
    </location>
</feature>
<reference evidence="2 3" key="1">
    <citation type="journal article" date="2011" name="J. Bacteriol.">
        <title>Genome sequence of the verrucomicrobium Opitutus terrae PB90-1, an abundant inhabitant of rice paddy soil ecosystems.</title>
        <authorList>
            <person name="van Passel M.W."/>
            <person name="Kant R."/>
            <person name="Palva A."/>
            <person name="Copeland A."/>
            <person name="Lucas S."/>
            <person name="Lapidus A."/>
            <person name="Glavina del Rio T."/>
            <person name="Pitluck S."/>
            <person name="Goltsman E."/>
            <person name="Clum A."/>
            <person name="Sun H."/>
            <person name="Schmutz J."/>
            <person name="Larimer F.W."/>
            <person name="Land M.L."/>
            <person name="Hauser L."/>
            <person name="Kyrpides N."/>
            <person name="Mikhailova N."/>
            <person name="Richardson P.P."/>
            <person name="Janssen P.H."/>
            <person name="de Vos W.M."/>
            <person name="Smidt H."/>
        </authorList>
    </citation>
    <scope>NUCLEOTIDE SEQUENCE [LARGE SCALE GENOMIC DNA]</scope>
    <source>
        <strain evidence="3">DSM 11246 / JCM 15787 / PB90-1</strain>
    </source>
</reference>
<dbReference type="HOGENOM" id="CLU_2424070_0_0_0"/>
<gene>
    <name evidence="2" type="ordered locus">Oter_0827</name>
</gene>
<evidence type="ECO:0000256" key="1">
    <source>
        <dbReference type="SAM" id="Phobius"/>
    </source>
</evidence>
<keyword evidence="3" id="KW-1185">Reference proteome</keyword>
<dbReference type="EMBL" id="CP001032">
    <property type="protein sequence ID" value="ACB74115.1"/>
    <property type="molecule type" value="Genomic_DNA"/>
</dbReference>
<accession>B1ZVL8</accession>
<evidence type="ECO:0000313" key="2">
    <source>
        <dbReference type="EMBL" id="ACB74115.1"/>
    </source>
</evidence>